<accession>A0A9D2I609</accession>
<keyword evidence="2 7" id="KW-0813">Transport</keyword>
<gene>
    <name evidence="9" type="ORF">H9717_03690</name>
</gene>
<evidence type="ECO:0000256" key="5">
    <source>
        <dbReference type="ARBA" id="ARBA00022989"/>
    </source>
</evidence>
<dbReference type="PANTHER" id="PTHR43227">
    <property type="entry name" value="BLL4140 PROTEIN"/>
    <property type="match status" value="1"/>
</dbReference>
<dbReference type="AlphaFoldDB" id="A0A9D2I609"/>
<evidence type="ECO:0000256" key="1">
    <source>
        <dbReference type="ARBA" id="ARBA00004651"/>
    </source>
</evidence>
<evidence type="ECO:0000313" key="10">
    <source>
        <dbReference type="Proteomes" id="UP000886858"/>
    </source>
</evidence>
<name>A0A9D2I609_9FIRM</name>
<reference evidence="9" key="1">
    <citation type="journal article" date="2021" name="PeerJ">
        <title>Extensive microbial diversity within the chicken gut microbiome revealed by metagenomics and culture.</title>
        <authorList>
            <person name="Gilroy R."/>
            <person name="Ravi A."/>
            <person name="Getino M."/>
            <person name="Pursley I."/>
            <person name="Horton D.L."/>
            <person name="Alikhan N.F."/>
            <person name="Baker D."/>
            <person name="Gharbi K."/>
            <person name="Hall N."/>
            <person name="Watson M."/>
            <person name="Adriaenssens E.M."/>
            <person name="Foster-Nyarko E."/>
            <person name="Jarju S."/>
            <person name="Secka A."/>
            <person name="Antonio M."/>
            <person name="Oren A."/>
            <person name="Chaudhuri R.R."/>
            <person name="La Ragione R."/>
            <person name="Hildebrand F."/>
            <person name="Pallen M.J."/>
        </authorList>
    </citation>
    <scope>NUCLEOTIDE SEQUENCE</scope>
    <source>
        <strain evidence="9">CHK179-7159</strain>
    </source>
</reference>
<keyword evidence="3" id="KW-1003">Cell membrane</keyword>
<dbReference type="PANTHER" id="PTHR43227:SF11">
    <property type="entry name" value="BLL4140 PROTEIN"/>
    <property type="match status" value="1"/>
</dbReference>
<reference evidence="9" key="2">
    <citation type="submission" date="2021-04" db="EMBL/GenBank/DDBJ databases">
        <authorList>
            <person name="Gilroy R."/>
        </authorList>
    </citation>
    <scope>NUCLEOTIDE SEQUENCE</scope>
    <source>
        <strain evidence="9">CHK179-7159</strain>
    </source>
</reference>
<evidence type="ECO:0000256" key="7">
    <source>
        <dbReference type="RuleBase" id="RU363032"/>
    </source>
</evidence>
<feature type="transmembrane region" description="Helical" evidence="7">
    <location>
        <begin position="271"/>
        <end position="290"/>
    </location>
</feature>
<proteinExistence type="inferred from homology"/>
<keyword evidence="5 7" id="KW-1133">Transmembrane helix</keyword>
<dbReference type="GO" id="GO:0055085">
    <property type="term" value="P:transmembrane transport"/>
    <property type="evidence" value="ECO:0007669"/>
    <property type="project" value="InterPro"/>
</dbReference>
<keyword evidence="6 7" id="KW-0472">Membrane</keyword>
<evidence type="ECO:0000256" key="4">
    <source>
        <dbReference type="ARBA" id="ARBA00022692"/>
    </source>
</evidence>
<comment type="similarity">
    <text evidence="7">Belongs to the binding-protein-dependent transport system permease family.</text>
</comment>
<feature type="transmembrane region" description="Helical" evidence="7">
    <location>
        <begin position="124"/>
        <end position="151"/>
    </location>
</feature>
<dbReference type="PROSITE" id="PS50928">
    <property type="entry name" value="ABC_TM1"/>
    <property type="match status" value="1"/>
</dbReference>
<comment type="subcellular location">
    <subcellularLocation>
        <location evidence="1 7">Cell membrane</location>
        <topology evidence="1 7">Multi-pass membrane protein</topology>
    </subcellularLocation>
</comment>
<dbReference type="EMBL" id="DWYY01000044">
    <property type="protein sequence ID" value="HJA92208.1"/>
    <property type="molecule type" value="Genomic_DNA"/>
</dbReference>
<dbReference type="Pfam" id="PF00528">
    <property type="entry name" value="BPD_transp_1"/>
    <property type="match status" value="1"/>
</dbReference>
<evidence type="ECO:0000256" key="3">
    <source>
        <dbReference type="ARBA" id="ARBA00022475"/>
    </source>
</evidence>
<dbReference type="InterPro" id="IPR000515">
    <property type="entry name" value="MetI-like"/>
</dbReference>
<dbReference type="Proteomes" id="UP000886858">
    <property type="component" value="Unassembled WGS sequence"/>
</dbReference>
<keyword evidence="4 7" id="KW-0812">Transmembrane</keyword>
<dbReference type="Gene3D" id="1.10.3720.10">
    <property type="entry name" value="MetI-like"/>
    <property type="match status" value="1"/>
</dbReference>
<protein>
    <submittedName>
        <fullName evidence="9">ABC transporter permease subunit</fullName>
    </submittedName>
</protein>
<dbReference type="InterPro" id="IPR035906">
    <property type="entry name" value="MetI-like_sf"/>
</dbReference>
<organism evidence="9 10">
    <name type="scientific">Candidatus Eisenbergiella merdipullorum</name>
    <dbReference type="NCBI Taxonomy" id="2838553"/>
    <lineage>
        <taxon>Bacteria</taxon>
        <taxon>Bacillati</taxon>
        <taxon>Bacillota</taxon>
        <taxon>Clostridia</taxon>
        <taxon>Lachnospirales</taxon>
        <taxon>Lachnospiraceae</taxon>
        <taxon>Eisenbergiella</taxon>
    </lineage>
</organism>
<dbReference type="InterPro" id="IPR050809">
    <property type="entry name" value="UgpAE/MalFG_permease"/>
</dbReference>
<evidence type="ECO:0000259" key="8">
    <source>
        <dbReference type="PROSITE" id="PS50928"/>
    </source>
</evidence>
<evidence type="ECO:0000313" key="9">
    <source>
        <dbReference type="EMBL" id="HJA92208.1"/>
    </source>
</evidence>
<dbReference type="CDD" id="cd06261">
    <property type="entry name" value="TM_PBP2"/>
    <property type="match status" value="1"/>
</dbReference>
<feature type="transmembrane region" description="Helical" evidence="7">
    <location>
        <begin position="211"/>
        <end position="229"/>
    </location>
</feature>
<feature type="transmembrane region" description="Helical" evidence="7">
    <location>
        <begin position="86"/>
        <end position="104"/>
    </location>
</feature>
<feature type="domain" description="ABC transmembrane type-1" evidence="8">
    <location>
        <begin position="78"/>
        <end position="292"/>
    </location>
</feature>
<feature type="transmembrane region" description="Helical" evidence="7">
    <location>
        <begin position="12"/>
        <end position="33"/>
    </location>
</feature>
<dbReference type="SUPFAM" id="SSF161098">
    <property type="entry name" value="MetI-like"/>
    <property type="match status" value="1"/>
</dbReference>
<dbReference type="GO" id="GO:0005886">
    <property type="term" value="C:plasma membrane"/>
    <property type="evidence" value="ECO:0007669"/>
    <property type="project" value="UniProtKB-SubCell"/>
</dbReference>
<evidence type="ECO:0000256" key="6">
    <source>
        <dbReference type="ARBA" id="ARBA00023136"/>
    </source>
</evidence>
<comment type="caution">
    <text evidence="9">The sequence shown here is derived from an EMBL/GenBank/DDBJ whole genome shotgun (WGS) entry which is preliminary data.</text>
</comment>
<evidence type="ECO:0000256" key="2">
    <source>
        <dbReference type="ARBA" id="ARBA00022448"/>
    </source>
</evidence>
<sequence>MKFRTYFKRNYDMYLMLLPAVIFVLIFNLVPMYGITLAFKDYDMFLSTSPMLSILKSPWVGMEHFQKLFRRPDFLAALRNTLEISLLKLLITFPLPILFAILLNEVRSVRFQKVLQTVVYLPHFLSWAVVAGIFVSLLGSTGLVNSLLVSLGGEKINFLMDNHWFRAVLIFSDAWKEVGWGSIIYFAAIAGLDQECFEAAEVDGANRLQQIWYIMLPGIMPTIVLMLIMRVGGIMDAGFGQIFAMYNPTVYESADIIGTYVYRVGLGKMDFSMGTAVGLFNSVIGFILVVSSNTLAKKLNGKSIW</sequence>